<evidence type="ECO:0000256" key="3">
    <source>
        <dbReference type="ARBA" id="ARBA00022729"/>
    </source>
</evidence>
<dbReference type="InterPro" id="IPR007348">
    <property type="entry name" value="CopC_dom"/>
</dbReference>
<feature type="signal peptide" evidence="7">
    <location>
        <begin position="1"/>
        <end position="37"/>
    </location>
</feature>
<keyword evidence="3 7" id="KW-0732">Signal</keyword>
<gene>
    <name evidence="9" type="ORF">SAMN05421505_103303</name>
</gene>
<comment type="subcellular location">
    <subcellularLocation>
        <location evidence="1">Cell envelope</location>
    </subcellularLocation>
</comment>
<organism evidence="9 10">
    <name type="scientific">Sinosporangium album</name>
    <dbReference type="NCBI Taxonomy" id="504805"/>
    <lineage>
        <taxon>Bacteria</taxon>
        <taxon>Bacillati</taxon>
        <taxon>Actinomycetota</taxon>
        <taxon>Actinomycetes</taxon>
        <taxon>Streptosporangiales</taxon>
        <taxon>Streptosporangiaceae</taxon>
        <taxon>Sinosporangium</taxon>
    </lineage>
</organism>
<dbReference type="InterPro" id="IPR014755">
    <property type="entry name" value="Cu-Rt/internalin_Ig-like"/>
</dbReference>
<keyword evidence="6" id="KW-1133">Transmembrane helix</keyword>
<evidence type="ECO:0000313" key="10">
    <source>
        <dbReference type="Proteomes" id="UP000198923"/>
    </source>
</evidence>
<dbReference type="GO" id="GO:0005886">
    <property type="term" value="C:plasma membrane"/>
    <property type="evidence" value="ECO:0007669"/>
    <property type="project" value="TreeGrafter"/>
</dbReference>
<dbReference type="PANTHER" id="PTHR34820">
    <property type="entry name" value="INNER MEMBRANE PROTEIN YEBZ"/>
    <property type="match status" value="1"/>
</dbReference>
<proteinExistence type="predicted"/>
<evidence type="ECO:0000256" key="7">
    <source>
        <dbReference type="SAM" id="SignalP"/>
    </source>
</evidence>
<feature type="domain" description="CopC" evidence="8">
    <location>
        <begin position="38"/>
        <end position="130"/>
    </location>
</feature>
<dbReference type="Proteomes" id="UP000198923">
    <property type="component" value="Unassembled WGS sequence"/>
</dbReference>
<dbReference type="GO" id="GO:0005507">
    <property type="term" value="F:copper ion binding"/>
    <property type="evidence" value="ECO:0007669"/>
    <property type="project" value="InterPro"/>
</dbReference>
<dbReference type="InterPro" id="IPR014756">
    <property type="entry name" value="Ig_E-set"/>
</dbReference>
<feature type="region of interest" description="Disordered" evidence="5">
    <location>
        <begin position="130"/>
        <end position="171"/>
    </location>
</feature>
<feature type="transmembrane region" description="Helical" evidence="6">
    <location>
        <begin position="182"/>
        <end position="204"/>
    </location>
</feature>
<protein>
    <recommendedName>
        <fullName evidence="8">CopC domain-containing protein</fullName>
    </recommendedName>
</protein>
<keyword evidence="2" id="KW-0479">Metal-binding</keyword>
<keyword evidence="6" id="KW-0472">Membrane</keyword>
<keyword evidence="10" id="KW-1185">Reference proteome</keyword>
<keyword evidence="4" id="KW-0186">Copper</keyword>
<evidence type="ECO:0000256" key="6">
    <source>
        <dbReference type="SAM" id="Phobius"/>
    </source>
</evidence>
<evidence type="ECO:0000256" key="5">
    <source>
        <dbReference type="SAM" id="MobiDB-lite"/>
    </source>
</evidence>
<dbReference type="Pfam" id="PF04234">
    <property type="entry name" value="CopC"/>
    <property type="match status" value="1"/>
</dbReference>
<accession>A0A1G7TK04</accession>
<dbReference type="STRING" id="504805.SAMN05421505_103303"/>
<feature type="chain" id="PRO_5011443729" description="CopC domain-containing protein" evidence="7">
    <location>
        <begin position="38"/>
        <end position="220"/>
    </location>
</feature>
<reference evidence="9 10" key="1">
    <citation type="submission" date="2016-10" db="EMBL/GenBank/DDBJ databases">
        <authorList>
            <person name="de Groot N.N."/>
        </authorList>
    </citation>
    <scope>NUCLEOTIDE SEQUENCE [LARGE SCALE GENOMIC DNA]</scope>
    <source>
        <strain evidence="9 10">CPCC 201354</strain>
    </source>
</reference>
<dbReference type="AlphaFoldDB" id="A0A1G7TK04"/>
<dbReference type="GO" id="GO:0042597">
    <property type="term" value="C:periplasmic space"/>
    <property type="evidence" value="ECO:0007669"/>
    <property type="project" value="InterPro"/>
</dbReference>
<dbReference type="SUPFAM" id="SSF81296">
    <property type="entry name" value="E set domains"/>
    <property type="match status" value="1"/>
</dbReference>
<evidence type="ECO:0000259" key="8">
    <source>
        <dbReference type="Pfam" id="PF04234"/>
    </source>
</evidence>
<dbReference type="GO" id="GO:0030313">
    <property type="term" value="C:cell envelope"/>
    <property type="evidence" value="ECO:0007669"/>
    <property type="project" value="UniProtKB-SubCell"/>
</dbReference>
<dbReference type="InterPro" id="IPR032694">
    <property type="entry name" value="CopC/D"/>
</dbReference>
<name>A0A1G7TK04_9ACTN</name>
<evidence type="ECO:0000256" key="2">
    <source>
        <dbReference type="ARBA" id="ARBA00022723"/>
    </source>
</evidence>
<evidence type="ECO:0000313" key="9">
    <source>
        <dbReference type="EMBL" id="SDG35432.1"/>
    </source>
</evidence>
<dbReference type="EMBL" id="FNCN01000003">
    <property type="protein sequence ID" value="SDG35432.1"/>
    <property type="molecule type" value="Genomic_DNA"/>
</dbReference>
<evidence type="ECO:0000256" key="1">
    <source>
        <dbReference type="ARBA" id="ARBA00004196"/>
    </source>
</evidence>
<dbReference type="Gene3D" id="2.60.40.1220">
    <property type="match status" value="1"/>
</dbReference>
<sequence>MSSLTEFLGKVKSVRRLLTALMLAGAALLVGASPAQAHNVLTGSDPKDGATIAEAPDTITLEFDQTVRQGFSQVTVIGPGESRWEEGKPEVDGPKVTAKVRPLGPAGEYVVGYRVLSADGHPISGKITFKLSQDGPGARPEDAGQSAEPAATASAAAPASPAAPQGPDLSAQAAEAAQNGGAAMAVVWVAAALVLLGIGTIVALRRARPSGERPQEGVAG</sequence>
<dbReference type="GO" id="GO:0046688">
    <property type="term" value="P:response to copper ion"/>
    <property type="evidence" value="ECO:0007669"/>
    <property type="project" value="InterPro"/>
</dbReference>
<evidence type="ECO:0000256" key="4">
    <source>
        <dbReference type="ARBA" id="ARBA00023008"/>
    </source>
</evidence>
<dbReference type="PANTHER" id="PTHR34820:SF4">
    <property type="entry name" value="INNER MEMBRANE PROTEIN YEBZ"/>
    <property type="match status" value="1"/>
</dbReference>
<keyword evidence="6" id="KW-0812">Transmembrane</keyword>
<feature type="compositionally biased region" description="Low complexity" evidence="5">
    <location>
        <begin position="143"/>
        <end position="171"/>
    </location>
</feature>
<dbReference type="GO" id="GO:0006825">
    <property type="term" value="P:copper ion transport"/>
    <property type="evidence" value="ECO:0007669"/>
    <property type="project" value="InterPro"/>
</dbReference>